<feature type="chain" id="PRO_5032478036" description="Peptidase S1 domain-containing protein" evidence="7">
    <location>
        <begin position="20"/>
        <end position="251"/>
    </location>
</feature>
<dbReference type="PRINTS" id="PR00722">
    <property type="entry name" value="CHYMOTRYPSIN"/>
</dbReference>
<sequence length="251" mass="27393">MGRFYLGLFVLGVLARAYAEAPERIVGGNRAALGEFPYQVSLRIYNNHVCGGSIISSRHIVTAAHCVNEWHLPNPHYTVVSGTNYLNNGGQFHNVTSVIVHPKYIGTSQTSWVNDVAVIGLKYPMVFNSLQKPIPLLRSEVPNNGLLRLSGWGRIYAKGPISNALLKIDLYATNNSLCQKQHTLQIYPSHICAFNQKGIGACQGDSGGPLTYNGNLAGIVSWVIPCALGKPDVFTKVSSHLNFIRNATLYS</sequence>
<keyword evidence="5" id="KW-1015">Disulfide bond</keyword>
<evidence type="ECO:0000256" key="5">
    <source>
        <dbReference type="ARBA" id="ARBA00023157"/>
    </source>
</evidence>
<dbReference type="InterPro" id="IPR033116">
    <property type="entry name" value="TRYPSIN_SER"/>
</dbReference>
<evidence type="ECO:0000313" key="10">
    <source>
        <dbReference type="Proteomes" id="UP000614350"/>
    </source>
</evidence>
<proteinExistence type="inferred from homology"/>
<evidence type="ECO:0000256" key="1">
    <source>
        <dbReference type="ARBA" id="ARBA00007664"/>
    </source>
</evidence>
<dbReference type="InterPro" id="IPR043504">
    <property type="entry name" value="Peptidase_S1_PA_chymotrypsin"/>
</dbReference>
<dbReference type="PANTHER" id="PTHR24276">
    <property type="entry name" value="POLYSERASE-RELATED"/>
    <property type="match status" value="1"/>
</dbReference>
<keyword evidence="2 6" id="KW-0645">Protease</keyword>
<keyword evidence="7" id="KW-0732">Signal</keyword>
<evidence type="ECO:0000256" key="2">
    <source>
        <dbReference type="ARBA" id="ARBA00022670"/>
    </source>
</evidence>
<dbReference type="Gene3D" id="2.40.10.10">
    <property type="entry name" value="Trypsin-like serine proteases"/>
    <property type="match status" value="2"/>
</dbReference>
<feature type="signal peptide" evidence="7">
    <location>
        <begin position="1"/>
        <end position="19"/>
    </location>
</feature>
<dbReference type="CDD" id="cd00190">
    <property type="entry name" value="Tryp_SPc"/>
    <property type="match status" value="1"/>
</dbReference>
<evidence type="ECO:0000256" key="4">
    <source>
        <dbReference type="ARBA" id="ARBA00022825"/>
    </source>
</evidence>
<dbReference type="InterPro" id="IPR001254">
    <property type="entry name" value="Trypsin_dom"/>
</dbReference>
<dbReference type="GO" id="GO:0004252">
    <property type="term" value="F:serine-type endopeptidase activity"/>
    <property type="evidence" value="ECO:0007669"/>
    <property type="project" value="InterPro"/>
</dbReference>
<dbReference type="InterPro" id="IPR050430">
    <property type="entry name" value="Peptidase_S1"/>
</dbReference>
<organism evidence="9 10">
    <name type="scientific">Vespula vulgaris</name>
    <name type="common">Yellow jacket</name>
    <name type="synonym">Wasp</name>
    <dbReference type="NCBI Taxonomy" id="7454"/>
    <lineage>
        <taxon>Eukaryota</taxon>
        <taxon>Metazoa</taxon>
        <taxon>Ecdysozoa</taxon>
        <taxon>Arthropoda</taxon>
        <taxon>Hexapoda</taxon>
        <taxon>Insecta</taxon>
        <taxon>Pterygota</taxon>
        <taxon>Neoptera</taxon>
        <taxon>Endopterygota</taxon>
        <taxon>Hymenoptera</taxon>
        <taxon>Apocrita</taxon>
        <taxon>Aculeata</taxon>
        <taxon>Vespoidea</taxon>
        <taxon>Vespidae</taxon>
        <taxon>Vespinae</taxon>
        <taxon>Vespula</taxon>
    </lineage>
</organism>
<dbReference type="SUPFAM" id="SSF50494">
    <property type="entry name" value="Trypsin-like serine proteases"/>
    <property type="match status" value="1"/>
</dbReference>
<dbReference type="PROSITE" id="PS00135">
    <property type="entry name" value="TRYPSIN_SER"/>
    <property type="match status" value="1"/>
</dbReference>
<reference evidence="9" key="1">
    <citation type="journal article" date="2020" name="G3 (Bethesda)">
        <title>High-Quality Assemblies for Three Invasive Social Wasps from the &lt;i&gt;Vespula&lt;/i&gt; Genus.</title>
        <authorList>
            <person name="Harrop T.W.R."/>
            <person name="Guhlin J."/>
            <person name="McLaughlin G.M."/>
            <person name="Permina E."/>
            <person name="Stockwell P."/>
            <person name="Gilligan J."/>
            <person name="Le Lec M.F."/>
            <person name="Gruber M.A.M."/>
            <person name="Quinn O."/>
            <person name="Lovegrove M."/>
            <person name="Duncan E.J."/>
            <person name="Remnant E.J."/>
            <person name="Van Eeckhoven J."/>
            <person name="Graham B."/>
            <person name="Knapp R.A."/>
            <person name="Langford K.W."/>
            <person name="Kronenberg Z."/>
            <person name="Press M.O."/>
            <person name="Eacker S.M."/>
            <person name="Wilson-Rankin E.E."/>
            <person name="Purcell J."/>
            <person name="Lester P.J."/>
            <person name="Dearden P.K."/>
        </authorList>
    </citation>
    <scope>NUCLEOTIDE SEQUENCE</scope>
    <source>
        <strain evidence="9">Marl-1</strain>
    </source>
</reference>
<dbReference type="SMART" id="SM00020">
    <property type="entry name" value="Tryp_SPc"/>
    <property type="match status" value="1"/>
</dbReference>
<dbReference type="GO" id="GO:0006508">
    <property type="term" value="P:proteolysis"/>
    <property type="evidence" value="ECO:0007669"/>
    <property type="project" value="UniProtKB-KW"/>
</dbReference>
<dbReference type="EMBL" id="JACSEA010000001">
    <property type="protein sequence ID" value="KAF7412447.1"/>
    <property type="molecule type" value="Genomic_DNA"/>
</dbReference>
<dbReference type="Proteomes" id="UP000614350">
    <property type="component" value="Unassembled WGS sequence"/>
</dbReference>
<evidence type="ECO:0000256" key="6">
    <source>
        <dbReference type="RuleBase" id="RU363034"/>
    </source>
</evidence>
<comment type="similarity">
    <text evidence="1">Belongs to the peptidase S1 family.</text>
</comment>
<dbReference type="InterPro" id="IPR009003">
    <property type="entry name" value="Peptidase_S1_PA"/>
</dbReference>
<dbReference type="PROSITE" id="PS50240">
    <property type="entry name" value="TRYPSIN_DOM"/>
    <property type="match status" value="1"/>
</dbReference>
<dbReference type="Pfam" id="PF00089">
    <property type="entry name" value="Trypsin"/>
    <property type="match status" value="1"/>
</dbReference>
<evidence type="ECO:0000259" key="8">
    <source>
        <dbReference type="PROSITE" id="PS50240"/>
    </source>
</evidence>
<protein>
    <recommendedName>
        <fullName evidence="8">Peptidase S1 domain-containing protein</fullName>
    </recommendedName>
</protein>
<keyword evidence="4 6" id="KW-0720">Serine protease</keyword>
<keyword evidence="10" id="KW-1185">Reference proteome</keyword>
<dbReference type="InterPro" id="IPR018114">
    <property type="entry name" value="TRYPSIN_HIS"/>
</dbReference>
<gene>
    <name evidence="9" type="ORF">HZH66_001343</name>
</gene>
<comment type="caution">
    <text evidence="9">The sequence shown here is derived from an EMBL/GenBank/DDBJ whole genome shotgun (WGS) entry which is preliminary data.</text>
</comment>
<dbReference type="AlphaFoldDB" id="A0A834KT52"/>
<evidence type="ECO:0000313" key="9">
    <source>
        <dbReference type="EMBL" id="KAF7412447.1"/>
    </source>
</evidence>
<feature type="domain" description="Peptidase S1" evidence="8">
    <location>
        <begin position="25"/>
        <end position="249"/>
    </location>
</feature>
<evidence type="ECO:0000256" key="3">
    <source>
        <dbReference type="ARBA" id="ARBA00022801"/>
    </source>
</evidence>
<name>A0A834KT52_VESVU</name>
<evidence type="ECO:0000256" key="7">
    <source>
        <dbReference type="SAM" id="SignalP"/>
    </source>
</evidence>
<keyword evidence="3 6" id="KW-0378">Hydrolase</keyword>
<dbReference type="FunFam" id="2.40.10.10:FF:000034">
    <property type="entry name" value="Eupolytin"/>
    <property type="match status" value="1"/>
</dbReference>
<dbReference type="PANTHER" id="PTHR24276:SF98">
    <property type="entry name" value="FI18310P1-RELATED"/>
    <property type="match status" value="1"/>
</dbReference>
<accession>A0A834KT52</accession>
<dbReference type="InterPro" id="IPR001314">
    <property type="entry name" value="Peptidase_S1A"/>
</dbReference>
<dbReference type="PROSITE" id="PS00134">
    <property type="entry name" value="TRYPSIN_HIS"/>
    <property type="match status" value="1"/>
</dbReference>